<organism evidence="1 2">
    <name type="scientific">Vitrella brassicaformis (strain CCMP3155)</name>
    <dbReference type="NCBI Taxonomy" id="1169540"/>
    <lineage>
        <taxon>Eukaryota</taxon>
        <taxon>Sar</taxon>
        <taxon>Alveolata</taxon>
        <taxon>Colpodellida</taxon>
        <taxon>Vitrellaceae</taxon>
        <taxon>Vitrella</taxon>
    </lineage>
</organism>
<evidence type="ECO:0000313" key="2">
    <source>
        <dbReference type="Proteomes" id="UP000041254"/>
    </source>
</evidence>
<proteinExistence type="predicted"/>
<protein>
    <submittedName>
        <fullName evidence="1">Uncharacterized protein</fullName>
    </submittedName>
</protein>
<name>A0A0G4F2I5_VITBC</name>
<gene>
    <name evidence="1" type="ORF">Vbra_8740</name>
</gene>
<dbReference type="Proteomes" id="UP000041254">
    <property type="component" value="Unassembled WGS sequence"/>
</dbReference>
<keyword evidence="2" id="KW-1185">Reference proteome</keyword>
<dbReference type="EMBL" id="CDMY01000360">
    <property type="protein sequence ID" value="CEM05585.1"/>
    <property type="molecule type" value="Genomic_DNA"/>
</dbReference>
<dbReference type="InParanoid" id="A0A0G4F2I5"/>
<reference evidence="1 2" key="1">
    <citation type="submission" date="2014-11" db="EMBL/GenBank/DDBJ databases">
        <authorList>
            <person name="Zhu J."/>
            <person name="Qi W."/>
            <person name="Song R."/>
        </authorList>
    </citation>
    <scope>NUCLEOTIDE SEQUENCE [LARGE SCALE GENOMIC DNA]</scope>
</reference>
<accession>A0A0G4F2I5</accession>
<dbReference type="AlphaFoldDB" id="A0A0G4F2I5"/>
<dbReference type="PhylomeDB" id="A0A0G4F2I5"/>
<evidence type="ECO:0000313" key="1">
    <source>
        <dbReference type="EMBL" id="CEM05585.1"/>
    </source>
</evidence>
<sequence length="134" mass="15108">MQSECPCAKVSRPNKTISRLLGCLVLHRLRLMITEWRWSDIRAMGRAVAREVSECIAAFLAHVRAPGVSPLRVLTAWLSGRKRSMPLHDWLLDEICEAVVTRQVFKAHQRDIVPFIRTVGPSALCTCLSIMQTA</sequence>
<dbReference type="VEuPathDB" id="CryptoDB:Vbra_8740"/>